<dbReference type="PROSITE" id="PS51762">
    <property type="entry name" value="GH16_2"/>
    <property type="match status" value="1"/>
</dbReference>
<dbReference type="Proteomes" id="UP000663792">
    <property type="component" value="Unassembled WGS sequence"/>
</dbReference>
<sequence length="317" mass="34794">MKRGVALSRRSSGLYVPAGSGSVTPPPGPAGPNAYNAQGVWVGDQMPGGPPPGYQTVFADDFTGPRTGLNRPEYANYLGTYNNSFSGANPDSSWWDGSLVEVVDGVLRHSQIVRTRAHKDGKVDRRIESGTSTLWGMPPTAFPQVTMLARTYGPFALEGIVGTVLMLWPYGDNWPAGTEIDYLEESALGRGRSNFHWGADWPNHQQTGFREWAIPNTGTRTAYNLFAARILPSGHPSSPFLTEVWCNGVRVTTWLPPVDFRQTWPMLGINQTEGYIADNANPTWLGPTGTQVMDSLEPHGKQPFFDIKWMRVDKPAA</sequence>
<dbReference type="Gene3D" id="2.60.120.200">
    <property type="match status" value="1"/>
</dbReference>
<accession>A0A938YCF3</accession>
<name>A0A938YCF3_9ACTN</name>
<dbReference type="AlphaFoldDB" id="A0A938YCF3"/>
<dbReference type="GO" id="GO:0004553">
    <property type="term" value="F:hydrolase activity, hydrolyzing O-glycosyl compounds"/>
    <property type="evidence" value="ECO:0007669"/>
    <property type="project" value="InterPro"/>
</dbReference>
<keyword evidence="3" id="KW-1185">Reference proteome</keyword>
<proteinExistence type="predicted"/>
<dbReference type="InterPro" id="IPR013320">
    <property type="entry name" value="ConA-like_dom_sf"/>
</dbReference>
<dbReference type="SUPFAM" id="SSF49899">
    <property type="entry name" value="Concanavalin A-like lectins/glucanases"/>
    <property type="match status" value="1"/>
</dbReference>
<dbReference type="RefSeq" id="WP_205260225.1">
    <property type="nucleotide sequence ID" value="NZ_JAERWK010000010.1"/>
</dbReference>
<evidence type="ECO:0000259" key="1">
    <source>
        <dbReference type="PROSITE" id="PS51762"/>
    </source>
</evidence>
<gene>
    <name evidence="2" type="ORF">JL106_08255</name>
</gene>
<organism evidence="2 3">
    <name type="scientific">Nakamurella leprariae</name>
    <dbReference type="NCBI Taxonomy" id="2803911"/>
    <lineage>
        <taxon>Bacteria</taxon>
        <taxon>Bacillati</taxon>
        <taxon>Actinomycetota</taxon>
        <taxon>Actinomycetes</taxon>
        <taxon>Nakamurellales</taxon>
        <taxon>Nakamurellaceae</taxon>
        <taxon>Nakamurella</taxon>
    </lineage>
</organism>
<dbReference type="EMBL" id="JAERWK010000010">
    <property type="protein sequence ID" value="MBM9467269.1"/>
    <property type="molecule type" value="Genomic_DNA"/>
</dbReference>
<evidence type="ECO:0000313" key="3">
    <source>
        <dbReference type="Proteomes" id="UP000663792"/>
    </source>
</evidence>
<evidence type="ECO:0000313" key="2">
    <source>
        <dbReference type="EMBL" id="MBM9467269.1"/>
    </source>
</evidence>
<comment type="caution">
    <text evidence="2">The sequence shown here is derived from an EMBL/GenBank/DDBJ whole genome shotgun (WGS) entry which is preliminary data.</text>
</comment>
<protein>
    <recommendedName>
        <fullName evidence="1">GH16 domain-containing protein</fullName>
    </recommendedName>
</protein>
<dbReference type="InterPro" id="IPR000757">
    <property type="entry name" value="Beta-glucanase-like"/>
</dbReference>
<dbReference type="GO" id="GO:0005975">
    <property type="term" value="P:carbohydrate metabolic process"/>
    <property type="evidence" value="ECO:0007669"/>
    <property type="project" value="InterPro"/>
</dbReference>
<feature type="domain" description="GH16" evidence="1">
    <location>
        <begin position="44"/>
        <end position="317"/>
    </location>
</feature>
<reference evidence="2" key="1">
    <citation type="submission" date="2021-01" db="EMBL/GenBank/DDBJ databases">
        <title>YIM 132084 draft genome.</title>
        <authorList>
            <person name="An D."/>
        </authorList>
    </citation>
    <scope>NUCLEOTIDE SEQUENCE</scope>
    <source>
        <strain evidence="2">YIM 132084</strain>
    </source>
</reference>